<proteinExistence type="predicted"/>
<keyword evidence="15" id="KW-1185">Reference proteome</keyword>
<evidence type="ECO:0000256" key="10">
    <source>
        <dbReference type="ARBA" id="ARBA00022801"/>
    </source>
</evidence>
<dbReference type="Gene3D" id="3.40.1310.20">
    <property type="match status" value="1"/>
</dbReference>
<keyword evidence="10" id="KW-0378">Hydrolase</keyword>
<comment type="subcellular location">
    <subcellularLocation>
        <location evidence="1">Host nucleus</location>
    </subcellularLocation>
</comment>
<dbReference type="GO" id="GO:0046872">
    <property type="term" value="F:metal ion binding"/>
    <property type="evidence" value="ECO:0007669"/>
    <property type="project" value="UniProtKB-KW"/>
</dbReference>
<dbReference type="GO" id="GO:0016888">
    <property type="term" value="F:DNA endonuclease activity, producing 5'-phosphomonoesters"/>
    <property type="evidence" value="ECO:0007669"/>
    <property type="project" value="InterPro"/>
</dbReference>
<dbReference type="PROSITE" id="PS52020">
    <property type="entry name" value="CRESS_DNA_REP"/>
    <property type="match status" value="1"/>
</dbReference>
<dbReference type="GO" id="GO:0000166">
    <property type="term" value="F:nucleotide binding"/>
    <property type="evidence" value="ECO:0007669"/>
    <property type="project" value="UniProtKB-KW"/>
</dbReference>
<evidence type="ECO:0000256" key="7">
    <source>
        <dbReference type="ARBA" id="ARBA00022723"/>
    </source>
</evidence>
<evidence type="ECO:0000256" key="1">
    <source>
        <dbReference type="ARBA" id="ARBA00004147"/>
    </source>
</evidence>
<evidence type="ECO:0000256" key="4">
    <source>
        <dbReference type="ARBA" id="ARBA00022695"/>
    </source>
</evidence>
<evidence type="ECO:0000313" key="14">
    <source>
        <dbReference type="EMBL" id="QIA59410.1"/>
    </source>
</evidence>
<dbReference type="SUPFAM" id="SSF55464">
    <property type="entry name" value="Origin of replication-binding domain, RBD-like"/>
    <property type="match status" value="1"/>
</dbReference>
<feature type="domain" description="CRESS-DNA virus Rep endonuclease" evidence="13">
    <location>
        <begin position="1"/>
        <end position="80"/>
    </location>
</feature>
<evidence type="ECO:0000256" key="6">
    <source>
        <dbReference type="ARBA" id="ARBA00022722"/>
    </source>
</evidence>
<dbReference type="GO" id="GO:0042025">
    <property type="term" value="C:host cell nucleus"/>
    <property type="evidence" value="ECO:0007669"/>
    <property type="project" value="UniProtKB-SubCell"/>
</dbReference>
<dbReference type="GO" id="GO:0006260">
    <property type="term" value="P:DNA replication"/>
    <property type="evidence" value="ECO:0007669"/>
    <property type="project" value="UniProtKB-KW"/>
</dbReference>
<dbReference type="InterPro" id="IPR001301">
    <property type="entry name" value="Gemini_AL1_CLV"/>
</dbReference>
<name>A0A6M3EUN8_9VIRU</name>
<dbReference type="RefSeq" id="YP_010839948.1">
    <property type="nucleotide sequence ID" value="NC_078277.1"/>
</dbReference>
<dbReference type="EMBL" id="MK430076">
    <property type="protein sequence ID" value="QIA59410.1"/>
    <property type="molecule type" value="Genomic_DNA"/>
</dbReference>
<dbReference type="GO" id="GO:0003677">
    <property type="term" value="F:DNA binding"/>
    <property type="evidence" value="ECO:0007669"/>
    <property type="project" value="UniProtKB-KW"/>
</dbReference>
<dbReference type="GeneID" id="80550213"/>
<evidence type="ECO:0000256" key="5">
    <source>
        <dbReference type="ARBA" id="ARBA00022705"/>
    </source>
</evidence>
<dbReference type="Pfam" id="PF00799">
    <property type="entry name" value="Gemini_AL1"/>
    <property type="match status" value="1"/>
</dbReference>
<keyword evidence="4" id="KW-0548">Nucleotidyltransferase</keyword>
<keyword evidence="6" id="KW-0540">Nuclease</keyword>
<keyword evidence="7" id="KW-0479">Metal-binding</keyword>
<protein>
    <submittedName>
        <fullName evidence="14">Replication initiation protein</fullName>
    </submittedName>
</protein>
<dbReference type="InterPro" id="IPR022692">
    <property type="entry name" value="Gemini_AL1_REP_central"/>
</dbReference>
<sequence>MFKEKSPLLVYLVISKEQHKDGGFHHHVYWEVETIHTSNNARDFDFCGVHPNIEVVTRTPHTVVNYVKKDNDIQWEEGTPPHQPSLNQKNMDKEWLRIIDQSTSAKEFLHLAATELPNQSIKCWNNIKSFAEWKFGPPQSTYESPQITVNYSDYPELKDWVDNYVTNNTSYRPISLILFGASRLGKTLWARSLANHAYFPGMFMLSDFHPNVNYAVFDDLIGGFSSFPNYKQWFGQREFVATDKYKGKQRVMWGKPCIYIANEDPRRTCTDIDWKWMDANAIIVEITTPLCTLVNT</sequence>
<dbReference type="Pfam" id="PF08283">
    <property type="entry name" value="Gemini_AL1_M"/>
    <property type="match status" value="1"/>
</dbReference>
<reference evidence="14" key="1">
    <citation type="journal article" date="2020" name="Sci. Adv.">
        <title>A tripartite ssDNA mycovirus from a plant pathogenic fungus is infectious as cloned DNA and purified virions.</title>
        <authorList>
            <person name="Li P."/>
            <person name="Wang S."/>
            <person name="Zhang L."/>
            <person name="Qiu D."/>
            <person name="Zhou X."/>
            <person name="Guo L."/>
        </authorList>
    </citation>
    <scope>NUCLEOTIDE SEQUENCE</scope>
    <source>
        <strain evidence="14">HB58</strain>
    </source>
</reference>
<dbReference type="PRINTS" id="PR00228">
    <property type="entry name" value="GEMCOATCLVL1"/>
</dbReference>
<keyword evidence="8" id="KW-0547">Nucleotide-binding</keyword>
<accession>A0A6M3EUN8</accession>
<evidence type="ECO:0000256" key="12">
    <source>
        <dbReference type="ARBA" id="ARBA00023125"/>
    </source>
</evidence>
<evidence type="ECO:0000256" key="9">
    <source>
        <dbReference type="ARBA" id="ARBA00022759"/>
    </source>
</evidence>
<dbReference type="GO" id="GO:0016779">
    <property type="term" value="F:nucleotidyltransferase activity"/>
    <property type="evidence" value="ECO:0007669"/>
    <property type="project" value="UniProtKB-KW"/>
</dbReference>
<dbReference type="GO" id="GO:0005198">
    <property type="term" value="F:structural molecule activity"/>
    <property type="evidence" value="ECO:0007669"/>
    <property type="project" value="InterPro"/>
</dbReference>
<evidence type="ECO:0000256" key="2">
    <source>
        <dbReference type="ARBA" id="ARBA00022562"/>
    </source>
</evidence>
<evidence type="ECO:0000313" key="15">
    <source>
        <dbReference type="Proteomes" id="UP000679365"/>
    </source>
</evidence>
<dbReference type="InterPro" id="IPR049912">
    <property type="entry name" value="CRESS_DNA_REP"/>
</dbReference>
<evidence type="ECO:0000256" key="3">
    <source>
        <dbReference type="ARBA" id="ARBA00022679"/>
    </source>
</evidence>
<keyword evidence="2" id="KW-1048">Host nucleus</keyword>
<evidence type="ECO:0000256" key="8">
    <source>
        <dbReference type="ARBA" id="ARBA00022741"/>
    </source>
</evidence>
<evidence type="ECO:0000256" key="11">
    <source>
        <dbReference type="ARBA" id="ARBA00023124"/>
    </source>
</evidence>
<keyword evidence="3" id="KW-0808">Transferase</keyword>
<keyword evidence="11" id="KW-0190">Covalent protein-DNA linkage</keyword>
<evidence type="ECO:0000259" key="13">
    <source>
        <dbReference type="PROSITE" id="PS52020"/>
    </source>
</evidence>
<keyword evidence="5" id="KW-0235">DNA replication</keyword>
<organism evidence="14 15">
    <name type="scientific">Fusarium graminearum gemytripvirus 1</name>
    <dbReference type="NCBI Taxonomy" id="2708635"/>
    <lineage>
        <taxon>Viruses</taxon>
        <taxon>Monodnaviria</taxon>
        <taxon>Shotokuvirae</taxon>
        <taxon>Cressdnaviricota</taxon>
        <taxon>Repensiviricetes</taxon>
        <taxon>Geplafuvirales</taxon>
        <taxon>Genomoviridae</taxon>
        <taxon>Gemytripvirus</taxon>
        <taxon>Gemytripvirus fugra1</taxon>
    </lineage>
</organism>
<dbReference type="KEGG" id="vg:80550213"/>
<keyword evidence="9" id="KW-0255">Endonuclease</keyword>
<dbReference type="Proteomes" id="UP000679365">
    <property type="component" value="Genome"/>
</dbReference>
<keyword evidence="12" id="KW-0238">DNA-binding</keyword>